<evidence type="ECO:0000256" key="3">
    <source>
        <dbReference type="SAM" id="SignalP"/>
    </source>
</evidence>
<protein>
    <recommendedName>
        <fullName evidence="4">PpiC domain-containing protein</fullName>
    </recommendedName>
</protein>
<feature type="region of interest" description="Disordered" evidence="2">
    <location>
        <begin position="397"/>
        <end position="417"/>
    </location>
</feature>
<comment type="caution">
    <text evidence="5">The sequence shown here is derived from an EMBL/GenBank/DDBJ whole genome shotgun (WGS) entry which is preliminary data.</text>
</comment>
<dbReference type="Proteomes" id="UP000580839">
    <property type="component" value="Unassembled WGS sequence"/>
</dbReference>
<dbReference type="InterPro" id="IPR046357">
    <property type="entry name" value="PPIase_dom_sf"/>
</dbReference>
<proteinExistence type="predicted"/>
<organism evidence="5 6">
    <name type="scientific">Eiseniibacteriota bacterium</name>
    <dbReference type="NCBI Taxonomy" id="2212470"/>
    <lineage>
        <taxon>Bacteria</taxon>
        <taxon>Candidatus Eiseniibacteriota</taxon>
    </lineage>
</organism>
<dbReference type="SUPFAM" id="SSF54534">
    <property type="entry name" value="FKBP-like"/>
    <property type="match status" value="1"/>
</dbReference>
<dbReference type="InterPro" id="IPR050245">
    <property type="entry name" value="PrsA_foldase"/>
</dbReference>
<feature type="signal peptide" evidence="3">
    <location>
        <begin position="1"/>
        <end position="27"/>
    </location>
</feature>
<evidence type="ECO:0000313" key="5">
    <source>
        <dbReference type="EMBL" id="NOT35212.1"/>
    </source>
</evidence>
<evidence type="ECO:0000256" key="1">
    <source>
        <dbReference type="PROSITE-ProRule" id="PRU00278"/>
    </source>
</evidence>
<evidence type="ECO:0000256" key="2">
    <source>
        <dbReference type="SAM" id="MobiDB-lite"/>
    </source>
</evidence>
<feature type="domain" description="PpiC" evidence="4">
    <location>
        <begin position="138"/>
        <end position="247"/>
    </location>
</feature>
<gene>
    <name evidence="5" type="ORF">HOP12_13780</name>
</gene>
<feature type="chain" id="PRO_5032811955" description="PpiC domain-containing protein" evidence="3">
    <location>
        <begin position="28"/>
        <end position="417"/>
    </location>
</feature>
<reference evidence="5 6" key="1">
    <citation type="submission" date="2020-04" db="EMBL/GenBank/DDBJ databases">
        <title>Metagenomic profiling of ammonia- and methane-oxidizing microorganisms in a Dutch drinking water treatment plant.</title>
        <authorList>
            <person name="Poghosyan L."/>
            <person name="Leucker S."/>
        </authorList>
    </citation>
    <scope>NUCLEOTIDE SEQUENCE [LARGE SCALE GENOMIC DNA]</scope>
    <source>
        <strain evidence="5">S-RSF-IL-03</strain>
    </source>
</reference>
<evidence type="ECO:0000313" key="6">
    <source>
        <dbReference type="Proteomes" id="UP000580839"/>
    </source>
</evidence>
<name>A0A849SIL7_UNCEI</name>
<dbReference type="InterPro" id="IPR011990">
    <property type="entry name" value="TPR-like_helical_dom_sf"/>
</dbReference>
<dbReference type="AlphaFoldDB" id="A0A849SIL7"/>
<dbReference type="Gene3D" id="1.25.40.10">
    <property type="entry name" value="Tetratricopeptide repeat domain"/>
    <property type="match status" value="1"/>
</dbReference>
<dbReference type="PANTHER" id="PTHR47245">
    <property type="entry name" value="PEPTIDYLPROLYL ISOMERASE"/>
    <property type="match status" value="1"/>
</dbReference>
<dbReference type="PROSITE" id="PS50198">
    <property type="entry name" value="PPIC_PPIASE_2"/>
    <property type="match status" value="1"/>
</dbReference>
<dbReference type="EMBL" id="JABFRW010000181">
    <property type="protein sequence ID" value="NOT35212.1"/>
    <property type="molecule type" value="Genomic_DNA"/>
</dbReference>
<sequence length="417" mass="46675">MIRRRDARNRIALVVLALALAVPVVHAATARPRARVAAARDTVLVRVGSETITTATVNQRINELPEQVRSTFTTPDGRQRLIERLVEEKVWLMAAQKAGVSERPDLKTQLEQQRRDLLIRTYVTELMANNAAPSDSEAMQYYREHLADYRTPATVSLSHLQTRTEAEARRLLPFARKQDWKALVTKNSTDTTTRRTGGSLGVVTREGLFGSLGVQPALAESSFTLAEGAIGGPWRTERGWHLIRLDSRRADGERPFEQVRQQIMRQLSAKRSQDFYQNELQKAKQNLRVTADSAAIKSFVSQRKSAREQFNEAQLAGAAADRIQAYRALLADHPDSDVSAQAQFMIGFIQSEELKDFPAADASFRELLKRWPKSELVASAQWMVDHMRSEDAPAFMNLEGDSSQAAAGARKEGAKRP</sequence>
<dbReference type="PANTHER" id="PTHR47245:SF2">
    <property type="entry name" value="PEPTIDYL-PROLYL CIS-TRANS ISOMERASE HP_0175-RELATED"/>
    <property type="match status" value="1"/>
</dbReference>
<evidence type="ECO:0000259" key="4">
    <source>
        <dbReference type="PROSITE" id="PS50198"/>
    </source>
</evidence>
<keyword evidence="1" id="KW-0697">Rotamase</keyword>
<dbReference type="InterPro" id="IPR027304">
    <property type="entry name" value="Trigger_fact/SurA_dom_sf"/>
</dbReference>
<keyword evidence="3" id="KW-0732">Signal</keyword>
<dbReference type="Gene3D" id="3.10.50.40">
    <property type="match status" value="1"/>
</dbReference>
<dbReference type="Pfam" id="PF13145">
    <property type="entry name" value="Rotamase_2"/>
    <property type="match status" value="1"/>
</dbReference>
<dbReference type="InterPro" id="IPR000297">
    <property type="entry name" value="PPIase_PpiC"/>
</dbReference>
<accession>A0A849SIL7</accession>
<dbReference type="GO" id="GO:0003755">
    <property type="term" value="F:peptidyl-prolyl cis-trans isomerase activity"/>
    <property type="evidence" value="ECO:0007669"/>
    <property type="project" value="UniProtKB-KW"/>
</dbReference>
<keyword evidence="1" id="KW-0413">Isomerase</keyword>
<dbReference type="SUPFAM" id="SSF109998">
    <property type="entry name" value="Triger factor/SurA peptide-binding domain-like"/>
    <property type="match status" value="1"/>
</dbReference>